<reference evidence="9" key="1">
    <citation type="submission" date="2016-05" db="EMBL/GenBank/DDBJ databases">
        <title>Comparative genomics of biotechnologically important yeasts.</title>
        <authorList>
            <consortium name="DOE Joint Genome Institute"/>
            <person name="Riley R."/>
            <person name="Haridas S."/>
            <person name="Wolfe K.H."/>
            <person name="Lopes M.R."/>
            <person name="Hittinger C.T."/>
            <person name="Goker M."/>
            <person name="Salamov A."/>
            <person name="Wisecaver J."/>
            <person name="Long T.M."/>
            <person name="Aerts A.L."/>
            <person name="Barry K."/>
            <person name="Choi C."/>
            <person name="Clum A."/>
            <person name="Coughlan A.Y."/>
            <person name="Deshpande S."/>
            <person name="Douglass A.P."/>
            <person name="Hanson S.J."/>
            <person name="Klenk H.-P."/>
            <person name="Labutti K."/>
            <person name="Lapidus A."/>
            <person name="Lindquist E."/>
            <person name="Lipzen A."/>
            <person name="Meier-Kolthoff J.P."/>
            <person name="Ohm R.A."/>
            <person name="Otillar R.P."/>
            <person name="Pangilinan J."/>
            <person name="Peng Y."/>
            <person name="Rokas A."/>
            <person name="Rosa C.A."/>
            <person name="Scheuner C."/>
            <person name="Sibirny A.A."/>
            <person name="Slot J.C."/>
            <person name="Stielow J.B."/>
            <person name="Sun H."/>
            <person name="Kurtzman C.P."/>
            <person name="Blackwell M."/>
            <person name="Grigoriev I.V."/>
            <person name="Jeffries T.W."/>
        </authorList>
    </citation>
    <scope>NUCLEOTIDE SEQUENCE [LARGE SCALE GENOMIC DNA]</scope>
    <source>
        <strain evidence="9">NRRL Y-2460</strain>
    </source>
</reference>
<dbReference type="GO" id="GO:0003735">
    <property type="term" value="F:structural constituent of ribosome"/>
    <property type="evidence" value="ECO:0007669"/>
    <property type="project" value="EnsemblFungi"/>
</dbReference>
<keyword evidence="2" id="KW-0809">Transit peptide</keyword>
<dbReference type="Pfam" id="PF08561">
    <property type="entry name" value="Ribosomal_L37"/>
    <property type="match status" value="1"/>
</dbReference>
<evidence type="ECO:0000256" key="7">
    <source>
        <dbReference type="ARBA" id="ARBA00035179"/>
    </source>
</evidence>
<gene>
    <name evidence="8" type="ORF">PACTADRAFT_24300</name>
</gene>
<comment type="subcellular location">
    <subcellularLocation>
        <location evidence="1">Mitochondrion</location>
    </subcellularLocation>
</comment>
<dbReference type="PANTHER" id="PTHR28595">
    <property type="entry name" value="39S RIBOSOMAL PROTEIN L54, MITOCHONDRIAL"/>
    <property type="match status" value="1"/>
</dbReference>
<dbReference type="STRING" id="669874.A0A1E4TYU3"/>
<dbReference type="AlphaFoldDB" id="A0A1E4TYU3"/>
<accession>A0A1E4TYU3</accession>
<dbReference type="GO" id="GO:0005762">
    <property type="term" value="C:mitochondrial large ribosomal subunit"/>
    <property type="evidence" value="ECO:0007669"/>
    <property type="project" value="EnsemblFungi"/>
</dbReference>
<evidence type="ECO:0000256" key="5">
    <source>
        <dbReference type="ARBA" id="ARBA00023274"/>
    </source>
</evidence>
<organism evidence="8 9">
    <name type="scientific">Pachysolen tannophilus NRRL Y-2460</name>
    <dbReference type="NCBI Taxonomy" id="669874"/>
    <lineage>
        <taxon>Eukaryota</taxon>
        <taxon>Fungi</taxon>
        <taxon>Dikarya</taxon>
        <taxon>Ascomycota</taxon>
        <taxon>Saccharomycotina</taxon>
        <taxon>Pichiomycetes</taxon>
        <taxon>Pachysolenaceae</taxon>
        <taxon>Pachysolen</taxon>
    </lineage>
</organism>
<keyword evidence="3" id="KW-0689">Ribosomal protein</keyword>
<name>A0A1E4TYU3_PACTA</name>
<dbReference type="OrthoDB" id="10252718at2759"/>
<evidence type="ECO:0000256" key="2">
    <source>
        <dbReference type="ARBA" id="ARBA00022946"/>
    </source>
</evidence>
<dbReference type="EMBL" id="KV454012">
    <property type="protein sequence ID" value="ODV96920.1"/>
    <property type="molecule type" value="Genomic_DNA"/>
</dbReference>
<proteinExistence type="inferred from homology"/>
<feature type="non-terminal residue" evidence="8">
    <location>
        <position position="74"/>
    </location>
</feature>
<protein>
    <recommendedName>
        <fullName evidence="7">Large ribosomal subunit protein mL54</fullName>
    </recommendedName>
</protein>
<keyword evidence="9" id="KW-1185">Reference proteome</keyword>
<evidence type="ECO:0000256" key="1">
    <source>
        <dbReference type="ARBA" id="ARBA00004173"/>
    </source>
</evidence>
<evidence type="ECO:0000256" key="4">
    <source>
        <dbReference type="ARBA" id="ARBA00023128"/>
    </source>
</evidence>
<evidence type="ECO:0000313" key="9">
    <source>
        <dbReference type="Proteomes" id="UP000094236"/>
    </source>
</evidence>
<keyword evidence="4" id="KW-0496">Mitochondrion</keyword>
<dbReference type="InterPro" id="IPR013870">
    <property type="entry name" value="Ribosomal_mL54"/>
</dbReference>
<comment type="similarity">
    <text evidence="6">Belongs to the mitochondrion-specific ribosomal protein mL54 family.</text>
</comment>
<evidence type="ECO:0000313" key="8">
    <source>
        <dbReference type="EMBL" id="ODV96920.1"/>
    </source>
</evidence>
<sequence>SICKAGTPLNLKVKKTGKEPVALEDDQYPEWLWKLLDEDHQRAQLEKDPVKKAKKLLRKQNIEKIKLHNFMTKM</sequence>
<dbReference type="PANTHER" id="PTHR28595:SF1">
    <property type="entry name" value="LARGE RIBOSOMAL SUBUNIT PROTEIN ML54"/>
    <property type="match status" value="1"/>
</dbReference>
<evidence type="ECO:0000256" key="6">
    <source>
        <dbReference type="ARBA" id="ARBA00033752"/>
    </source>
</evidence>
<keyword evidence="5" id="KW-0687">Ribonucleoprotein</keyword>
<feature type="non-terminal residue" evidence="8">
    <location>
        <position position="1"/>
    </location>
</feature>
<dbReference type="Proteomes" id="UP000094236">
    <property type="component" value="Unassembled WGS sequence"/>
</dbReference>
<evidence type="ECO:0000256" key="3">
    <source>
        <dbReference type="ARBA" id="ARBA00022980"/>
    </source>
</evidence>